<comment type="caution">
    <text evidence="1">The sequence shown here is derived from an EMBL/GenBank/DDBJ whole genome shotgun (WGS) entry which is preliminary data.</text>
</comment>
<gene>
    <name evidence="1" type="ORF">FA95DRAFT_1455891</name>
</gene>
<sequence length="86" mass="10297">KRIRPGEVHNWMKAGRKLARPPDITNVPKYGTQWRSWWVSMQPQWRRTGADPWPLVREQHPEEEWLGIRKGGKNGFALLLLTIIWW</sequence>
<keyword evidence="2" id="KW-1185">Reference proteome</keyword>
<proteinExistence type="predicted"/>
<dbReference type="Proteomes" id="UP000814033">
    <property type="component" value="Unassembled WGS sequence"/>
</dbReference>
<name>A0ACB8RG89_9AGAM</name>
<dbReference type="EMBL" id="MU276041">
    <property type="protein sequence ID" value="KAI0042912.1"/>
    <property type="molecule type" value="Genomic_DNA"/>
</dbReference>
<protein>
    <submittedName>
        <fullName evidence="1">Uncharacterized protein</fullName>
    </submittedName>
</protein>
<organism evidence="1 2">
    <name type="scientific">Auriscalpium vulgare</name>
    <dbReference type="NCBI Taxonomy" id="40419"/>
    <lineage>
        <taxon>Eukaryota</taxon>
        <taxon>Fungi</taxon>
        <taxon>Dikarya</taxon>
        <taxon>Basidiomycota</taxon>
        <taxon>Agaricomycotina</taxon>
        <taxon>Agaricomycetes</taxon>
        <taxon>Russulales</taxon>
        <taxon>Auriscalpiaceae</taxon>
        <taxon>Auriscalpium</taxon>
    </lineage>
</organism>
<evidence type="ECO:0000313" key="1">
    <source>
        <dbReference type="EMBL" id="KAI0042912.1"/>
    </source>
</evidence>
<evidence type="ECO:0000313" key="2">
    <source>
        <dbReference type="Proteomes" id="UP000814033"/>
    </source>
</evidence>
<reference evidence="1" key="2">
    <citation type="journal article" date="2022" name="New Phytol.">
        <title>Evolutionary transition to the ectomycorrhizal habit in the genomes of a hyperdiverse lineage of mushroom-forming fungi.</title>
        <authorList>
            <person name="Looney B."/>
            <person name="Miyauchi S."/>
            <person name="Morin E."/>
            <person name="Drula E."/>
            <person name="Courty P.E."/>
            <person name="Kohler A."/>
            <person name="Kuo A."/>
            <person name="LaButti K."/>
            <person name="Pangilinan J."/>
            <person name="Lipzen A."/>
            <person name="Riley R."/>
            <person name="Andreopoulos W."/>
            <person name="He G."/>
            <person name="Johnson J."/>
            <person name="Nolan M."/>
            <person name="Tritt A."/>
            <person name="Barry K.W."/>
            <person name="Grigoriev I.V."/>
            <person name="Nagy L.G."/>
            <person name="Hibbett D."/>
            <person name="Henrissat B."/>
            <person name="Matheny P.B."/>
            <person name="Labbe J."/>
            <person name="Martin F.M."/>
        </authorList>
    </citation>
    <scope>NUCLEOTIDE SEQUENCE</scope>
    <source>
        <strain evidence="1">FP105234-sp</strain>
    </source>
</reference>
<reference evidence="1" key="1">
    <citation type="submission" date="2021-02" db="EMBL/GenBank/DDBJ databases">
        <authorList>
            <consortium name="DOE Joint Genome Institute"/>
            <person name="Ahrendt S."/>
            <person name="Looney B.P."/>
            <person name="Miyauchi S."/>
            <person name="Morin E."/>
            <person name="Drula E."/>
            <person name="Courty P.E."/>
            <person name="Chicoki N."/>
            <person name="Fauchery L."/>
            <person name="Kohler A."/>
            <person name="Kuo A."/>
            <person name="Labutti K."/>
            <person name="Pangilinan J."/>
            <person name="Lipzen A."/>
            <person name="Riley R."/>
            <person name="Andreopoulos W."/>
            <person name="He G."/>
            <person name="Johnson J."/>
            <person name="Barry K.W."/>
            <person name="Grigoriev I.V."/>
            <person name="Nagy L."/>
            <person name="Hibbett D."/>
            <person name="Henrissat B."/>
            <person name="Matheny P.B."/>
            <person name="Labbe J."/>
            <person name="Martin F."/>
        </authorList>
    </citation>
    <scope>NUCLEOTIDE SEQUENCE</scope>
    <source>
        <strain evidence="1">FP105234-sp</strain>
    </source>
</reference>
<accession>A0ACB8RG89</accession>
<feature type="non-terminal residue" evidence="1">
    <location>
        <position position="86"/>
    </location>
</feature>
<feature type="non-terminal residue" evidence="1">
    <location>
        <position position="1"/>
    </location>
</feature>